<dbReference type="CDD" id="cd01831">
    <property type="entry name" value="Endoglucanase_E_like"/>
    <property type="match status" value="1"/>
</dbReference>
<reference evidence="3 4" key="1">
    <citation type="submission" date="2016-03" db="EMBL/GenBank/DDBJ databases">
        <title>Comparative genomics of Pseudogymnoascus destructans, the fungus causing white-nose syndrome of bats.</title>
        <authorList>
            <person name="Palmer J.M."/>
            <person name="Drees K.P."/>
            <person name="Foster J.T."/>
            <person name="Lindner D.L."/>
        </authorList>
    </citation>
    <scope>NUCLEOTIDE SEQUENCE [LARGE SCALE GENOMIC DNA]</scope>
    <source>
        <strain evidence="3 4">UAMH 10579</strain>
    </source>
</reference>
<dbReference type="PANTHER" id="PTHR37834">
    <property type="entry name" value="GDSL-LIKE LIPASE/ACYLHYDROLASE DOMAIN PROTEIN (AFU_ORTHOLOGUE AFUA_2G00620)"/>
    <property type="match status" value="1"/>
</dbReference>
<keyword evidence="1" id="KW-0732">Signal</keyword>
<dbReference type="RefSeq" id="XP_018134512.1">
    <property type="nucleotide sequence ID" value="XM_018270679.2"/>
</dbReference>
<feature type="signal peptide" evidence="1">
    <location>
        <begin position="1"/>
        <end position="20"/>
    </location>
</feature>
<dbReference type="GO" id="GO:0052689">
    <property type="term" value="F:carboxylic ester hydrolase activity"/>
    <property type="evidence" value="ECO:0007669"/>
    <property type="project" value="InterPro"/>
</dbReference>
<dbReference type="InterPro" id="IPR036514">
    <property type="entry name" value="SGNH_hydro_sf"/>
</dbReference>
<dbReference type="SUPFAM" id="SSF52266">
    <property type="entry name" value="SGNH hydrolase"/>
    <property type="match status" value="1"/>
</dbReference>
<accession>A0A1B8GY69</accession>
<dbReference type="Gene3D" id="3.40.50.1110">
    <property type="entry name" value="SGNH hydrolase"/>
    <property type="match status" value="1"/>
</dbReference>
<reference evidence="4" key="2">
    <citation type="journal article" date="2018" name="Nat. Commun.">
        <title>Extreme sensitivity to ultraviolet light in the fungal pathogen causing white-nose syndrome of bats.</title>
        <authorList>
            <person name="Palmer J.M."/>
            <person name="Drees K.P."/>
            <person name="Foster J.T."/>
            <person name="Lindner D.L."/>
        </authorList>
    </citation>
    <scope>NUCLEOTIDE SEQUENCE [LARGE SCALE GENOMIC DNA]</scope>
    <source>
        <strain evidence="4">UAMH 10579</strain>
    </source>
</reference>
<dbReference type="OrthoDB" id="426133at2759"/>
<evidence type="ECO:0000313" key="3">
    <source>
        <dbReference type="EMBL" id="OBU00780.1"/>
    </source>
</evidence>
<dbReference type="InterPro" id="IPR037461">
    <property type="entry name" value="CtCE2-like_dom"/>
</dbReference>
<gene>
    <name evidence="3" type="ORF">VE01_01153</name>
</gene>
<evidence type="ECO:0000259" key="2">
    <source>
        <dbReference type="Pfam" id="PF13472"/>
    </source>
</evidence>
<dbReference type="Pfam" id="PF13472">
    <property type="entry name" value="Lipase_GDSL_2"/>
    <property type="match status" value="1"/>
</dbReference>
<proteinExistence type="predicted"/>
<evidence type="ECO:0000256" key="1">
    <source>
        <dbReference type="SAM" id="SignalP"/>
    </source>
</evidence>
<dbReference type="EMBL" id="KV460208">
    <property type="protein sequence ID" value="OBU00780.1"/>
    <property type="molecule type" value="Genomic_DNA"/>
</dbReference>
<keyword evidence="4" id="KW-1185">Reference proteome</keyword>
<name>A0A1B8GY69_9PEZI</name>
<dbReference type="InterPro" id="IPR013830">
    <property type="entry name" value="SGNH_hydro"/>
</dbReference>
<organism evidence="3 4">
    <name type="scientific">Pseudogymnoascus verrucosus</name>
    <dbReference type="NCBI Taxonomy" id="342668"/>
    <lineage>
        <taxon>Eukaryota</taxon>
        <taxon>Fungi</taxon>
        <taxon>Dikarya</taxon>
        <taxon>Ascomycota</taxon>
        <taxon>Pezizomycotina</taxon>
        <taxon>Leotiomycetes</taxon>
        <taxon>Thelebolales</taxon>
        <taxon>Thelebolaceae</taxon>
        <taxon>Pseudogymnoascus</taxon>
    </lineage>
</organism>
<dbReference type="InterPro" id="IPR052762">
    <property type="entry name" value="PCW_deacetylase/CE"/>
</dbReference>
<protein>
    <recommendedName>
        <fullName evidence="2">SGNH hydrolase-type esterase domain-containing protein</fullName>
    </recommendedName>
</protein>
<feature type="chain" id="PRO_5008609117" description="SGNH hydrolase-type esterase domain-containing protein" evidence="1">
    <location>
        <begin position="21"/>
        <end position="436"/>
    </location>
</feature>
<dbReference type="Proteomes" id="UP000091956">
    <property type="component" value="Unassembled WGS sequence"/>
</dbReference>
<evidence type="ECO:0000313" key="4">
    <source>
        <dbReference type="Proteomes" id="UP000091956"/>
    </source>
</evidence>
<feature type="domain" description="SGNH hydrolase-type esterase" evidence="2">
    <location>
        <begin position="174"/>
        <end position="315"/>
    </location>
</feature>
<dbReference type="AlphaFoldDB" id="A0A1B8GY69"/>
<dbReference type="GeneID" id="28834539"/>
<dbReference type="PANTHER" id="PTHR37834:SF2">
    <property type="entry name" value="ESTERASE, SGNH HYDROLASE-TYPE"/>
    <property type="match status" value="1"/>
</dbReference>
<sequence length="436" mass="48747">MWISKSWAVSLCCLSSFVSATILQNGQVRVTDYPNTVTEASSHNWRTYPANAAELSYKGRWDDDHISWWSVPGLKFGFTGKEVAITFGPHTSNGVLVAYRINGEDWQFSNITTNATHLLISPSTEGVDLTSPISPSTFELRVTNWAYGVQVKSVHVAAGASLIKLKDYNRRIEVIGDSLSSGMYGTYEGLSSYAYGLAAGLGDTEYSVTAYPGICVTDQECWGNPRGQTYQWYRTSDTGGRATNIYGTNPPLWDFSKHPAADIVVINLGTNDNNTANNVTNEDYYNSYIELVEGVHNVWPKAQIIISALWNGFGKSGNTYIQGPAFVTEIWDVYKHFNSASYLSSQHTCPPRNPLKWWLPPCKPGRPNAPFVHYFNTTGILQHNDIGPLWHPTDVGYIKVASHLMQYINLKFGWELRATGPEVFHDTLYWNDQDSY</sequence>